<dbReference type="InterPro" id="IPR001381">
    <property type="entry name" value="DHquinase_I"/>
</dbReference>
<name>A0A1L8WAR4_9ENTE</name>
<keyword evidence="3 5" id="KW-0456">Lyase</keyword>
<proteinExistence type="inferred from homology"/>
<dbReference type="InterPro" id="IPR013785">
    <property type="entry name" value="Aldolase_TIM"/>
</dbReference>
<dbReference type="FunFam" id="3.20.20.70:FF:000047">
    <property type="entry name" value="3-dehydroquinate dehydratase"/>
    <property type="match status" value="1"/>
</dbReference>
<dbReference type="CDD" id="cd00502">
    <property type="entry name" value="DHQase_I"/>
    <property type="match status" value="1"/>
</dbReference>
<dbReference type="EMBL" id="JXLB01000026">
    <property type="protein sequence ID" value="OJG78130.1"/>
    <property type="molecule type" value="Genomic_DNA"/>
</dbReference>
<dbReference type="Gene3D" id="3.20.20.70">
    <property type="entry name" value="Aldolase class I"/>
    <property type="match status" value="1"/>
</dbReference>
<evidence type="ECO:0000256" key="4">
    <source>
        <dbReference type="ARBA" id="ARBA00023270"/>
    </source>
</evidence>
<dbReference type="PANTHER" id="PTHR43699:SF1">
    <property type="entry name" value="3-DEHYDROQUINATE DEHYDRATASE"/>
    <property type="match status" value="1"/>
</dbReference>
<organism evidence="6 7">
    <name type="scientific">Enterococcus ratti</name>
    <dbReference type="NCBI Taxonomy" id="150033"/>
    <lineage>
        <taxon>Bacteria</taxon>
        <taxon>Bacillati</taxon>
        <taxon>Bacillota</taxon>
        <taxon>Bacilli</taxon>
        <taxon>Lactobacillales</taxon>
        <taxon>Enterococcaceae</taxon>
        <taxon>Enterococcus</taxon>
    </lineage>
</organism>
<dbReference type="HAMAP" id="MF_00214">
    <property type="entry name" value="AroD"/>
    <property type="match status" value="1"/>
</dbReference>
<sequence length="254" mass="28273">MIQVKGVDLGAGRPKICAPLIGETREELLREAVLAKESGTDLVEWRIDYYEDVFQADAVMQTLTLLHEMLEELPLLFTFRTLAEGGKQEISIRGYHALYQSVVHSGLVDMVDIELSKIESFEKERLAQISQLNIPIIISTHNFKETPADPVLLYQLNLMEHFGAAIGKIAVTPQNERDVLRLMELTRRAGAFVSMPLITLSMGKLGMISRLSGNLTGSVMTFGALTPEKSTASGQMTVKELKEIIELLNRNDKS</sequence>
<comment type="pathway">
    <text evidence="5">Metabolic intermediate biosynthesis; chorismate biosynthesis; chorismate from D-erythrose 4-phosphate and phosphoenolpyruvate: step 3/7.</text>
</comment>
<dbReference type="Pfam" id="PF01487">
    <property type="entry name" value="DHquinase_I"/>
    <property type="match status" value="1"/>
</dbReference>
<comment type="caution">
    <text evidence="6">The sequence shown here is derived from an EMBL/GenBank/DDBJ whole genome shotgun (WGS) entry which is preliminary data.</text>
</comment>
<evidence type="ECO:0000256" key="1">
    <source>
        <dbReference type="ARBA" id="ARBA00001864"/>
    </source>
</evidence>
<comment type="subunit">
    <text evidence="5">Homodimer.</text>
</comment>
<dbReference type="GO" id="GO:0009073">
    <property type="term" value="P:aromatic amino acid family biosynthetic process"/>
    <property type="evidence" value="ECO:0007669"/>
    <property type="project" value="UniProtKB-KW"/>
</dbReference>
<dbReference type="GO" id="GO:0003855">
    <property type="term" value="F:3-dehydroquinate dehydratase activity"/>
    <property type="evidence" value="ECO:0007669"/>
    <property type="project" value="UniProtKB-UniRule"/>
</dbReference>
<comment type="catalytic activity">
    <reaction evidence="1 5">
        <text>3-dehydroquinate = 3-dehydroshikimate + H2O</text>
        <dbReference type="Rhea" id="RHEA:21096"/>
        <dbReference type="ChEBI" id="CHEBI:15377"/>
        <dbReference type="ChEBI" id="CHEBI:16630"/>
        <dbReference type="ChEBI" id="CHEBI:32364"/>
        <dbReference type="EC" id="4.2.1.10"/>
    </reaction>
</comment>
<dbReference type="AlphaFoldDB" id="A0A1L8WAR4"/>
<dbReference type="GO" id="GO:0046279">
    <property type="term" value="P:3,4-dihydroxybenzoate biosynthetic process"/>
    <property type="evidence" value="ECO:0007669"/>
    <property type="project" value="TreeGrafter"/>
</dbReference>
<dbReference type="SUPFAM" id="SSF51569">
    <property type="entry name" value="Aldolase"/>
    <property type="match status" value="1"/>
</dbReference>
<evidence type="ECO:0000256" key="2">
    <source>
        <dbReference type="ARBA" id="ARBA00023141"/>
    </source>
</evidence>
<dbReference type="InterPro" id="IPR050146">
    <property type="entry name" value="Type-I_3-dehydroquinase"/>
</dbReference>
<keyword evidence="5" id="KW-0028">Amino-acid biosynthesis</keyword>
<dbReference type="STRING" id="150033.RV14_GL001231"/>
<dbReference type="Proteomes" id="UP000182152">
    <property type="component" value="Unassembled WGS sequence"/>
</dbReference>
<evidence type="ECO:0000313" key="6">
    <source>
        <dbReference type="EMBL" id="OJG78130.1"/>
    </source>
</evidence>
<feature type="binding site" evidence="5">
    <location>
        <begin position="44"/>
        <end position="46"/>
    </location>
    <ligand>
        <name>3-dehydroquinate</name>
        <dbReference type="ChEBI" id="CHEBI:32364"/>
    </ligand>
</feature>
<keyword evidence="4 5" id="KW-0704">Schiff base</keyword>
<feature type="binding site" evidence="5">
    <location>
        <position position="210"/>
    </location>
    <ligand>
        <name>3-dehydroquinate</name>
        <dbReference type="ChEBI" id="CHEBI:32364"/>
    </ligand>
</feature>
<keyword evidence="7" id="KW-1185">Reference proteome</keyword>
<keyword evidence="2 5" id="KW-0057">Aromatic amino acid biosynthesis</keyword>
<dbReference type="PANTHER" id="PTHR43699">
    <property type="entry name" value="3-DEHYDROQUINATE DEHYDRATASE"/>
    <property type="match status" value="1"/>
</dbReference>
<feature type="binding site" evidence="5">
    <location>
        <position position="235"/>
    </location>
    <ligand>
        <name>3-dehydroquinate</name>
        <dbReference type="ChEBI" id="CHEBI:32364"/>
    </ligand>
</feature>
<dbReference type="OrthoDB" id="9813659at2"/>
<gene>
    <name evidence="5" type="primary">aroD</name>
    <name evidence="6" type="ORF">RV14_GL001231</name>
</gene>
<evidence type="ECO:0000313" key="7">
    <source>
        <dbReference type="Proteomes" id="UP000182152"/>
    </source>
</evidence>
<dbReference type="RefSeq" id="WP_071856181.1">
    <property type="nucleotide sequence ID" value="NZ_JXLB01000026.1"/>
</dbReference>
<evidence type="ECO:0000256" key="5">
    <source>
        <dbReference type="HAMAP-Rule" id="MF_00214"/>
    </source>
</evidence>
<dbReference type="GO" id="GO:0009423">
    <property type="term" value="P:chorismate biosynthetic process"/>
    <property type="evidence" value="ECO:0007669"/>
    <property type="project" value="UniProtKB-UniRule"/>
</dbReference>
<dbReference type="EC" id="4.2.1.10" evidence="5"/>
<feature type="binding site" evidence="5">
    <location>
        <position position="231"/>
    </location>
    <ligand>
        <name>3-dehydroquinate</name>
        <dbReference type="ChEBI" id="CHEBI:32364"/>
    </ligand>
</feature>
<dbReference type="NCBIfam" id="TIGR01093">
    <property type="entry name" value="aroD"/>
    <property type="match status" value="1"/>
</dbReference>
<comment type="caution">
    <text evidence="5">Lacks conserved residue(s) required for the propagation of feature annotation.</text>
</comment>
<dbReference type="UniPathway" id="UPA00053">
    <property type="reaction ID" value="UER00086"/>
</dbReference>
<accession>A0A1L8WAR4</accession>
<feature type="active site" description="Proton donor/acceptor" evidence="5">
    <location>
        <position position="141"/>
    </location>
</feature>
<feature type="active site" description="Schiff-base intermediate with substrate" evidence="5">
    <location>
        <position position="168"/>
    </location>
</feature>
<feature type="binding site" evidence="5">
    <location>
        <position position="80"/>
    </location>
    <ligand>
        <name>3-dehydroquinate</name>
        <dbReference type="ChEBI" id="CHEBI:32364"/>
    </ligand>
</feature>
<comment type="function">
    <text evidence="5">Involved in the third step of the chorismate pathway, which leads to the biosynthesis of aromatic amino acids. Catalyzes the cis-dehydration of 3-dehydroquinate (DHQ) and introduces the first double bond of the aromatic ring to yield 3-dehydroshikimate.</text>
</comment>
<comment type="similarity">
    <text evidence="5">Belongs to the type-I 3-dehydroquinase family.</text>
</comment>
<evidence type="ECO:0000256" key="3">
    <source>
        <dbReference type="ARBA" id="ARBA00023239"/>
    </source>
</evidence>
<dbReference type="GO" id="GO:0008652">
    <property type="term" value="P:amino acid biosynthetic process"/>
    <property type="evidence" value="ECO:0007669"/>
    <property type="project" value="UniProtKB-KW"/>
</dbReference>
<protein>
    <recommendedName>
        <fullName evidence="5">3-dehydroquinate dehydratase</fullName>
        <shortName evidence="5">3-dehydroquinase</shortName>
        <ecNumber evidence="5">4.2.1.10</ecNumber>
    </recommendedName>
    <alternativeName>
        <fullName evidence="5">Type I DHQase</fullName>
    </alternativeName>
    <alternativeName>
        <fullName evidence="5">Type I dehydroquinase</fullName>
        <shortName evidence="5">DHQ1</shortName>
    </alternativeName>
</protein>
<reference evidence="6 7" key="1">
    <citation type="submission" date="2014-12" db="EMBL/GenBank/DDBJ databases">
        <title>Draft genome sequences of 29 type strains of Enterococci.</title>
        <authorList>
            <person name="Zhong Z."/>
            <person name="Sun Z."/>
            <person name="Liu W."/>
            <person name="Zhang W."/>
            <person name="Zhang H."/>
        </authorList>
    </citation>
    <scope>NUCLEOTIDE SEQUENCE [LARGE SCALE GENOMIC DNA]</scope>
    <source>
        <strain evidence="6 7">DSM 15687</strain>
    </source>
</reference>